<gene>
    <name evidence="1" type="ORF">G3446_06880</name>
</gene>
<dbReference type="RefSeq" id="WP_164452018.1">
    <property type="nucleotide sequence ID" value="NZ_JAAIJQ010000015.1"/>
</dbReference>
<dbReference type="AlphaFoldDB" id="A0A6M0JZW1"/>
<keyword evidence="2" id="KW-1185">Reference proteome</keyword>
<reference evidence="1 2" key="1">
    <citation type="submission" date="2020-02" db="EMBL/GenBank/DDBJ databases">
        <title>Genome sequences of Thiorhodococcus mannitoliphagus and Thiorhodococcus minor, purple sulfur photosynthetic bacteria in the gammaproteobacterial family, Chromatiaceae.</title>
        <authorList>
            <person name="Aviles F.A."/>
            <person name="Meyer T.E."/>
            <person name="Kyndt J.A."/>
        </authorList>
    </citation>
    <scope>NUCLEOTIDE SEQUENCE [LARGE SCALE GENOMIC DNA]</scope>
    <source>
        <strain evidence="1 2">DSM 11518</strain>
    </source>
</reference>
<evidence type="ECO:0000313" key="2">
    <source>
        <dbReference type="Proteomes" id="UP000483379"/>
    </source>
</evidence>
<protein>
    <submittedName>
        <fullName evidence="1">Uncharacterized protein</fullName>
    </submittedName>
</protein>
<dbReference type="Proteomes" id="UP000483379">
    <property type="component" value="Unassembled WGS sequence"/>
</dbReference>
<proteinExistence type="predicted"/>
<accession>A0A6M0JZW1</accession>
<organism evidence="1 2">
    <name type="scientific">Thiorhodococcus minor</name>
    <dbReference type="NCBI Taxonomy" id="57489"/>
    <lineage>
        <taxon>Bacteria</taxon>
        <taxon>Pseudomonadati</taxon>
        <taxon>Pseudomonadota</taxon>
        <taxon>Gammaproteobacteria</taxon>
        <taxon>Chromatiales</taxon>
        <taxon>Chromatiaceae</taxon>
        <taxon>Thiorhodococcus</taxon>
    </lineage>
</organism>
<dbReference type="EMBL" id="JAAIJQ010000015">
    <property type="protein sequence ID" value="NEV61615.1"/>
    <property type="molecule type" value="Genomic_DNA"/>
</dbReference>
<name>A0A6M0JZW1_9GAMM</name>
<comment type="caution">
    <text evidence="1">The sequence shown here is derived from an EMBL/GenBank/DDBJ whole genome shotgun (WGS) entry which is preliminary data.</text>
</comment>
<sequence length="90" mass="10233">MIVLSLFVAGPVGLLLTALFFIFRNGEPVTSSSPIQIADESPQGQSKAFSYWRDDFDRDTEEYLLDRDNNDLLEIITRLPEEDDTHPSRS</sequence>
<evidence type="ECO:0000313" key="1">
    <source>
        <dbReference type="EMBL" id="NEV61615.1"/>
    </source>
</evidence>